<dbReference type="NCBIfam" id="NF011494">
    <property type="entry name" value="PRK14902.1"/>
    <property type="match status" value="1"/>
</dbReference>
<evidence type="ECO:0000256" key="6">
    <source>
        <dbReference type="ARBA" id="ARBA00022603"/>
    </source>
</evidence>
<keyword evidence="6 13" id="KW-0489">Methyltransferase</keyword>
<evidence type="ECO:0000256" key="8">
    <source>
        <dbReference type="ARBA" id="ARBA00022691"/>
    </source>
</evidence>
<evidence type="ECO:0000259" key="14">
    <source>
        <dbReference type="PROSITE" id="PS51686"/>
    </source>
</evidence>
<evidence type="ECO:0000256" key="2">
    <source>
        <dbReference type="ARBA" id="ARBA00004496"/>
    </source>
</evidence>
<feature type="binding site" evidence="13">
    <location>
        <position position="338"/>
    </location>
    <ligand>
        <name>S-adenosyl-L-methionine</name>
        <dbReference type="ChEBI" id="CHEBI:59789"/>
    </ligand>
</feature>
<dbReference type="InterPro" id="IPR023267">
    <property type="entry name" value="RCMT"/>
</dbReference>
<evidence type="ECO:0000256" key="5">
    <source>
        <dbReference type="ARBA" id="ARBA00022552"/>
    </source>
</evidence>
<sequence length="453" mass="50766">MTKNKMDAREIALKVLNEVEGKGAYANIALAQELNRRALQEKITNQDRRFITELVYGTVKTGATLDWMLSCFLSRPLAKVAPIIKNILRLGMYQLFYLEKVPASAACNQAVELARKYGHAGTIKFVNGVLRNAARCPEKIIFPEKDKYPVKYLALKYYHPEWLIERWVNRLGIKVCEDLCQANNTTPVLSVRTNTLKIEREALLTRLTAEGVRCQASKWTPEGILLHEHPSLITLNSLQEGLFQVQDESSMLVAHILGPQPGDFIIDACGAPGGKTTHIAALMKNTGKVLSTDIYEHKLALTRENAERLSLSNIETKVLDAVNLGSMYPLKADKVLVDAPCSGLGVLRRKPDSRWRKTKDILQDLPKLQAAILASAAQCVRPDGVLVYSTCTTEPEENQNIVNSFLQENPAFSLEPAGQYLPMDKKTADNMLQLWPHIDNVDGFFIARMRRRN</sequence>
<comment type="similarity">
    <text evidence="13">Belongs to the class I-like SAM-binding methyltransferase superfamily. RsmB/NOP family.</text>
</comment>
<dbReference type="Gene3D" id="1.10.940.10">
    <property type="entry name" value="NusB-like"/>
    <property type="match status" value="1"/>
</dbReference>
<dbReference type="InterPro" id="IPR006027">
    <property type="entry name" value="NusB_RsmB_TIM44"/>
</dbReference>
<keyword evidence="9 13" id="KW-0694">RNA-binding</keyword>
<keyword evidence="4" id="KW-0963">Cytoplasm</keyword>
<proteinExistence type="inferred from homology"/>
<comment type="caution">
    <text evidence="13">Lacks conserved residue(s) required for the propagation of feature annotation.</text>
</comment>
<gene>
    <name evidence="15" type="primary">rsmB</name>
    <name evidence="15" type="ORF">SPACI_027780</name>
</gene>
<name>A0ABZ3J3A3_SPOA4</name>
<evidence type="ECO:0000256" key="4">
    <source>
        <dbReference type="ARBA" id="ARBA00022490"/>
    </source>
</evidence>
<feature type="active site" description="Nucleophile" evidence="13">
    <location>
        <position position="391"/>
    </location>
</feature>
<keyword evidence="5" id="KW-0698">rRNA processing</keyword>
<evidence type="ECO:0000256" key="12">
    <source>
        <dbReference type="ARBA" id="ARBA00047283"/>
    </source>
</evidence>
<dbReference type="EC" id="2.1.1.176" evidence="3"/>
<evidence type="ECO:0000256" key="7">
    <source>
        <dbReference type="ARBA" id="ARBA00022679"/>
    </source>
</evidence>
<accession>A0ABZ3J3A3</accession>
<evidence type="ECO:0000313" key="15">
    <source>
        <dbReference type="EMBL" id="XFO72725.1"/>
    </source>
</evidence>
<reference evidence="15" key="1">
    <citation type="submission" date="2024-05" db="EMBL/GenBank/DDBJ databases">
        <title>Isolation and characterization of Sporomusa carbonis sp. nov., a carboxydotrophic hydrogenogen in the genus of Sporomusa isolated from a charcoal burning pile.</title>
        <authorList>
            <person name="Boeer T."/>
            <person name="Rosenbaum F."/>
            <person name="Eysell L."/>
            <person name="Mueller V."/>
            <person name="Daniel R."/>
            <person name="Poehlein A."/>
        </authorList>
    </citation>
    <scope>NUCLEOTIDE SEQUENCE [LARGE SCALE GENOMIC DNA]</scope>
    <source>
        <strain evidence="15">DSM 3132</strain>
    </source>
</reference>
<keyword evidence="8 13" id="KW-0949">S-adenosyl-L-methionine</keyword>
<evidence type="ECO:0000256" key="10">
    <source>
        <dbReference type="ARBA" id="ARBA00030399"/>
    </source>
</evidence>
<comment type="function">
    <text evidence="1">Specifically methylates the cytosine at position 967 (m5C967) of 16S rRNA.</text>
</comment>
<dbReference type="InterPro" id="IPR054728">
    <property type="entry name" value="RsmB-like_ferredoxin"/>
</dbReference>
<dbReference type="Pfam" id="PF01189">
    <property type="entry name" value="Methyltr_RsmB-F"/>
    <property type="match status" value="1"/>
</dbReference>
<feature type="binding site" evidence="13">
    <location>
        <position position="320"/>
    </location>
    <ligand>
        <name>S-adenosyl-L-methionine</name>
        <dbReference type="ChEBI" id="CHEBI:59789"/>
    </ligand>
</feature>
<dbReference type="PROSITE" id="PS51686">
    <property type="entry name" value="SAM_MT_RSMB_NOP"/>
    <property type="match status" value="1"/>
</dbReference>
<dbReference type="Proteomes" id="UP000216052">
    <property type="component" value="Chromosome"/>
</dbReference>
<dbReference type="GO" id="GO:0008168">
    <property type="term" value="F:methyltransferase activity"/>
    <property type="evidence" value="ECO:0007669"/>
    <property type="project" value="UniProtKB-KW"/>
</dbReference>
<dbReference type="NCBIfam" id="TIGR00563">
    <property type="entry name" value="rsmB"/>
    <property type="match status" value="1"/>
</dbReference>
<evidence type="ECO:0000256" key="1">
    <source>
        <dbReference type="ARBA" id="ARBA00002724"/>
    </source>
</evidence>
<evidence type="ECO:0000256" key="11">
    <source>
        <dbReference type="ARBA" id="ARBA00031088"/>
    </source>
</evidence>
<protein>
    <recommendedName>
        <fullName evidence="3">16S rRNA (cytosine(967)-C(5))-methyltransferase</fullName>
        <ecNumber evidence="3">2.1.1.176</ecNumber>
    </recommendedName>
    <alternativeName>
        <fullName evidence="10">16S rRNA m5C967 methyltransferase</fullName>
    </alternativeName>
    <alternativeName>
        <fullName evidence="11">rRNA (cytosine-C(5)-)-methyltransferase RsmB</fullName>
    </alternativeName>
</protein>
<evidence type="ECO:0000256" key="3">
    <source>
        <dbReference type="ARBA" id="ARBA00012140"/>
    </source>
</evidence>
<keyword evidence="16" id="KW-1185">Reference proteome</keyword>
<dbReference type="PANTHER" id="PTHR22807">
    <property type="entry name" value="NOP2 YEAST -RELATED NOL1/NOP2/FMU SUN DOMAIN-CONTAINING"/>
    <property type="match status" value="1"/>
</dbReference>
<dbReference type="CDD" id="cd02440">
    <property type="entry name" value="AdoMet_MTases"/>
    <property type="match status" value="1"/>
</dbReference>
<comment type="subcellular location">
    <subcellularLocation>
        <location evidence="2">Cytoplasm</location>
    </subcellularLocation>
</comment>
<dbReference type="Pfam" id="PF22458">
    <property type="entry name" value="RsmF-B_ferredox"/>
    <property type="match status" value="1"/>
</dbReference>
<dbReference type="GO" id="GO:0032259">
    <property type="term" value="P:methylation"/>
    <property type="evidence" value="ECO:0007669"/>
    <property type="project" value="UniProtKB-KW"/>
</dbReference>
<feature type="binding site" evidence="13">
    <location>
        <position position="293"/>
    </location>
    <ligand>
        <name>S-adenosyl-L-methionine</name>
        <dbReference type="ChEBI" id="CHEBI:59789"/>
    </ligand>
</feature>
<dbReference type="PRINTS" id="PR02008">
    <property type="entry name" value="RCMTFAMILY"/>
</dbReference>
<dbReference type="InterPro" id="IPR029063">
    <property type="entry name" value="SAM-dependent_MTases_sf"/>
</dbReference>
<evidence type="ECO:0000256" key="9">
    <source>
        <dbReference type="ARBA" id="ARBA00022884"/>
    </source>
</evidence>
<dbReference type="InterPro" id="IPR004573">
    <property type="entry name" value="rRNA_ssu_MeTfrase_B"/>
</dbReference>
<evidence type="ECO:0000256" key="13">
    <source>
        <dbReference type="PROSITE-ProRule" id="PRU01023"/>
    </source>
</evidence>
<comment type="catalytic activity">
    <reaction evidence="12">
        <text>cytidine(967) in 16S rRNA + S-adenosyl-L-methionine = 5-methylcytidine(967) in 16S rRNA + S-adenosyl-L-homocysteine + H(+)</text>
        <dbReference type="Rhea" id="RHEA:42748"/>
        <dbReference type="Rhea" id="RHEA-COMP:10219"/>
        <dbReference type="Rhea" id="RHEA-COMP:10220"/>
        <dbReference type="ChEBI" id="CHEBI:15378"/>
        <dbReference type="ChEBI" id="CHEBI:57856"/>
        <dbReference type="ChEBI" id="CHEBI:59789"/>
        <dbReference type="ChEBI" id="CHEBI:74483"/>
        <dbReference type="ChEBI" id="CHEBI:82748"/>
        <dbReference type="EC" id="2.1.1.176"/>
    </reaction>
</comment>
<dbReference type="SUPFAM" id="SSF48013">
    <property type="entry name" value="NusB-like"/>
    <property type="match status" value="1"/>
</dbReference>
<dbReference type="Gene3D" id="3.40.50.150">
    <property type="entry name" value="Vaccinia Virus protein VP39"/>
    <property type="match status" value="1"/>
</dbReference>
<dbReference type="InterPro" id="IPR001678">
    <property type="entry name" value="MeTrfase_RsmB-F_NOP2_dom"/>
</dbReference>
<evidence type="ECO:0000313" key="16">
    <source>
        <dbReference type="Proteomes" id="UP000216052"/>
    </source>
</evidence>
<dbReference type="InterPro" id="IPR035926">
    <property type="entry name" value="NusB-like_sf"/>
</dbReference>
<dbReference type="EMBL" id="CP155571">
    <property type="protein sequence ID" value="XFO72725.1"/>
    <property type="molecule type" value="Genomic_DNA"/>
</dbReference>
<dbReference type="SUPFAM" id="SSF53335">
    <property type="entry name" value="S-adenosyl-L-methionine-dependent methyltransferases"/>
    <property type="match status" value="1"/>
</dbReference>
<dbReference type="InterPro" id="IPR049560">
    <property type="entry name" value="MeTrfase_RsmB-F_NOP2_cat"/>
</dbReference>
<dbReference type="Pfam" id="PF01029">
    <property type="entry name" value="NusB"/>
    <property type="match status" value="1"/>
</dbReference>
<keyword evidence="7 13" id="KW-0808">Transferase</keyword>
<dbReference type="Gene3D" id="3.30.70.1170">
    <property type="entry name" value="Sun protein, domain 3"/>
    <property type="match status" value="1"/>
</dbReference>
<organism evidence="15 16">
    <name type="scientific">Sporomusa acidovorans (strain ATCC 49682 / DSM 3132 / Mol)</name>
    <dbReference type="NCBI Taxonomy" id="1123286"/>
    <lineage>
        <taxon>Bacteria</taxon>
        <taxon>Bacillati</taxon>
        <taxon>Bacillota</taxon>
        <taxon>Negativicutes</taxon>
        <taxon>Selenomonadales</taxon>
        <taxon>Sporomusaceae</taxon>
        <taxon>Sporomusa</taxon>
    </lineage>
</organism>
<dbReference type="PANTHER" id="PTHR22807:SF53">
    <property type="entry name" value="RIBOSOMAL RNA SMALL SUBUNIT METHYLTRANSFERASE B-RELATED"/>
    <property type="match status" value="1"/>
</dbReference>
<feature type="domain" description="SAM-dependent MTase RsmB/NOP-type" evidence="14">
    <location>
        <begin position="179"/>
        <end position="452"/>
    </location>
</feature>